<dbReference type="SUPFAM" id="SSF51161">
    <property type="entry name" value="Trimeric LpxA-like enzymes"/>
    <property type="match status" value="1"/>
</dbReference>
<dbReference type="Proteomes" id="UP000198992">
    <property type="component" value="Unassembled WGS sequence"/>
</dbReference>
<dbReference type="AlphaFoldDB" id="A0A1H5EJS5"/>
<dbReference type="InterPro" id="IPR011004">
    <property type="entry name" value="Trimer_LpxA-like_sf"/>
</dbReference>
<evidence type="ECO:0000313" key="2">
    <source>
        <dbReference type="Proteomes" id="UP000198992"/>
    </source>
</evidence>
<name>A0A1H5EJS5_9BRAD</name>
<proteinExistence type="predicted"/>
<protein>
    <recommendedName>
        <fullName evidence="3">Acetyltransferase (Isoleucine patch superfamily)</fullName>
    </recommendedName>
</protein>
<reference evidence="1 2" key="1">
    <citation type="submission" date="2016-10" db="EMBL/GenBank/DDBJ databases">
        <authorList>
            <person name="de Groot N.N."/>
        </authorList>
    </citation>
    <scope>NUCLEOTIDE SEQUENCE [LARGE SCALE GENOMIC DNA]</scope>
    <source>
        <strain evidence="1 2">MT12</strain>
    </source>
</reference>
<gene>
    <name evidence="1" type="ORF">SAMN05444164_6268</name>
</gene>
<sequence>MKTFFQLLCIALPWPIRRRLLNSVLGFAIDPEAHVGLSVILADELVMAPKASIGHFNYVGSLDRLHLGVDALIGNFNWITGISSRSNTRYYRKKPNRRSELIMGESSSLIHRHYIDCTDRIEFGRFAALAGVRSQLVTHDVNPISCRQSCSPIRIGAYTMVGTGVIILKGVQIPDFSVVMAGAVVSHVSAEEYSMFGGNPAVRIREIPKTARIFARTEREVL</sequence>
<dbReference type="EMBL" id="FNTH01000001">
    <property type="protein sequence ID" value="SED91423.1"/>
    <property type="molecule type" value="Genomic_DNA"/>
</dbReference>
<organism evidence="1 2">
    <name type="scientific">Bradyrhizobium erythrophlei</name>
    <dbReference type="NCBI Taxonomy" id="1437360"/>
    <lineage>
        <taxon>Bacteria</taxon>
        <taxon>Pseudomonadati</taxon>
        <taxon>Pseudomonadota</taxon>
        <taxon>Alphaproteobacteria</taxon>
        <taxon>Hyphomicrobiales</taxon>
        <taxon>Nitrobacteraceae</taxon>
        <taxon>Bradyrhizobium</taxon>
    </lineage>
</organism>
<evidence type="ECO:0000313" key="1">
    <source>
        <dbReference type="EMBL" id="SED91423.1"/>
    </source>
</evidence>
<accession>A0A1H5EJS5</accession>
<evidence type="ECO:0008006" key="3">
    <source>
        <dbReference type="Google" id="ProtNLM"/>
    </source>
</evidence>
<dbReference type="Gene3D" id="2.160.10.10">
    <property type="entry name" value="Hexapeptide repeat proteins"/>
    <property type="match status" value="1"/>
</dbReference>